<dbReference type="InterPro" id="IPR014036">
    <property type="entry name" value="DeoR-like_C"/>
</dbReference>
<evidence type="ECO:0000256" key="6">
    <source>
        <dbReference type="ARBA" id="ARBA00024937"/>
    </source>
</evidence>
<dbReference type="Pfam" id="PF08220">
    <property type="entry name" value="HTH_DeoR"/>
    <property type="match status" value="1"/>
</dbReference>
<dbReference type="PANTHER" id="PTHR30363">
    <property type="entry name" value="HTH-TYPE TRANSCRIPTIONAL REGULATOR SRLR-RELATED"/>
    <property type="match status" value="1"/>
</dbReference>
<keyword evidence="3" id="KW-0805">Transcription regulation</keyword>
<evidence type="ECO:0000256" key="4">
    <source>
        <dbReference type="ARBA" id="ARBA00023125"/>
    </source>
</evidence>
<dbReference type="SMART" id="SM01134">
    <property type="entry name" value="DeoRC"/>
    <property type="match status" value="1"/>
</dbReference>
<evidence type="ECO:0000256" key="2">
    <source>
        <dbReference type="ARBA" id="ARBA00022491"/>
    </source>
</evidence>
<keyword evidence="2" id="KW-0678">Repressor</keyword>
<evidence type="ECO:0000256" key="5">
    <source>
        <dbReference type="ARBA" id="ARBA00023163"/>
    </source>
</evidence>
<dbReference type="PROSITE" id="PS51000">
    <property type="entry name" value="HTH_DEOR_2"/>
    <property type="match status" value="1"/>
</dbReference>
<keyword evidence="5" id="KW-0804">Transcription</keyword>
<dbReference type="GO" id="GO:0003677">
    <property type="term" value="F:DNA binding"/>
    <property type="evidence" value="ECO:0007669"/>
    <property type="project" value="UniProtKB-KW"/>
</dbReference>
<evidence type="ECO:0000256" key="3">
    <source>
        <dbReference type="ARBA" id="ARBA00023015"/>
    </source>
</evidence>
<comment type="function">
    <text evidence="6">Repressor of the lactose catabolism operon. Galactose-6-phosphate is the inducer.</text>
</comment>
<dbReference type="EMBL" id="CP101914">
    <property type="protein sequence ID" value="UUI03001.1"/>
    <property type="molecule type" value="Genomic_DNA"/>
</dbReference>
<evidence type="ECO:0000259" key="7">
    <source>
        <dbReference type="PROSITE" id="PS51000"/>
    </source>
</evidence>
<reference evidence="8" key="1">
    <citation type="submission" date="2022-07" db="EMBL/GenBank/DDBJ databases">
        <title>FELIX.</title>
        <authorList>
            <person name="Wan K.H."/>
            <person name="Park S."/>
            <person name="Lawrence Q."/>
            <person name="Eichenberger J.P."/>
            <person name="Booth B.W."/>
            <person name="Piaggio A.J."/>
            <person name="Chandler J.C."/>
            <person name="Franklin A.B."/>
            <person name="Celniker S.E."/>
        </authorList>
    </citation>
    <scope>NUCLEOTIDE SEQUENCE</scope>
    <source>
        <strain evidence="8">QA-1986 374</strain>
    </source>
</reference>
<dbReference type="SUPFAM" id="SSF100950">
    <property type="entry name" value="NagB/RpiA/CoA transferase-like"/>
    <property type="match status" value="1"/>
</dbReference>
<name>A0ABY5JSA5_9BACI</name>
<proteinExistence type="predicted"/>
<keyword evidence="9" id="KW-1185">Reference proteome</keyword>
<dbReference type="InterPro" id="IPR036388">
    <property type="entry name" value="WH-like_DNA-bd_sf"/>
</dbReference>
<dbReference type="InterPro" id="IPR018356">
    <property type="entry name" value="Tscrpt_reg_HTH_DeoR_CS"/>
</dbReference>
<keyword evidence="4 8" id="KW-0238">DNA-binding</keyword>
<evidence type="ECO:0000256" key="1">
    <source>
        <dbReference type="ARBA" id="ARBA00021390"/>
    </source>
</evidence>
<dbReference type="SMART" id="SM00420">
    <property type="entry name" value="HTH_DEOR"/>
    <property type="match status" value="1"/>
</dbReference>
<dbReference type="PRINTS" id="PR00037">
    <property type="entry name" value="HTHLACR"/>
</dbReference>
<dbReference type="Gene3D" id="3.40.50.1360">
    <property type="match status" value="1"/>
</dbReference>
<dbReference type="InterPro" id="IPR037171">
    <property type="entry name" value="NagB/RpiA_transferase-like"/>
</dbReference>
<evidence type="ECO:0000313" key="8">
    <source>
        <dbReference type="EMBL" id="UUI03001.1"/>
    </source>
</evidence>
<dbReference type="Proteomes" id="UP001059773">
    <property type="component" value="Chromosome"/>
</dbReference>
<dbReference type="InterPro" id="IPR050313">
    <property type="entry name" value="Carb_Metab_HTH_regulators"/>
</dbReference>
<dbReference type="RefSeq" id="WP_040977856.1">
    <property type="nucleotide sequence ID" value="NZ_CABKTI010000001.1"/>
</dbReference>
<dbReference type="Gene3D" id="1.10.10.10">
    <property type="entry name" value="Winged helix-like DNA-binding domain superfamily/Winged helix DNA-binding domain"/>
    <property type="match status" value="1"/>
</dbReference>
<feature type="domain" description="HTH deoR-type" evidence="7">
    <location>
        <begin position="2"/>
        <end position="57"/>
    </location>
</feature>
<protein>
    <recommendedName>
        <fullName evidence="1">Lactose phosphotransferase system repressor</fullName>
    </recommendedName>
</protein>
<gene>
    <name evidence="8" type="ORF">NP439_23720</name>
</gene>
<accession>A0ABY5JSA5</accession>
<dbReference type="PANTHER" id="PTHR30363:SF4">
    <property type="entry name" value="GLYCEROL-3-PHOSPHATE REGULON REPRESSOR"/>
    <property type="match status" value="1"/>
</dbReference>
<organism evidence="8 9">
    <name type="scientific">Oceanobacillus jeddahense</name>
    <dbReference type="NCBI Taxonomy" id="1462527"/>
    <lineage>
        <taxon>Bacteria</taxon>
        <taxon>Bacillati</taxon>
        <taxon>Bacillota</taxon>
        <taxon>Bacilli</taxon>
        <taxon>Bacillales</taxon>
        <taxon>Bacillaceae</taxon>
        <taxon>Oceanobacillus</taxon>
    </lineage>
</organism>
<dbReference type="SUPFAM" id="SSF46785">
    <property type="entry name" value="Winged helix' DNA-binding domain"/>
    <property type="match status" value="1"/>
</dbReference>
<dbReference type="InterPro" id="IPR001034">
    <property type="entry name" value="DeoR_HTH"/>
</dbReference>
<dbReference type="InterPro" id="IPR036390">
    <property type="entry name" value="WH_DNA-bd_sf"/>
</dbReference>
<evidence type="ECO:0000313" key="9">
    <source>
        <dbReference type="Proteomes" id="UP001059773"/>
    </source>
</evidence>
<dbReference type="PROSITE" id="PS00894">
    <property type="entry name" value="HTH_DEOR_1"/>
    <property type="match status" value="1"/>
</dbReference>
<sequence>MKVDRQEVILQILNEEQKVIASELSTRLNVSEDTIRRDLRELNQKGFLKRVHSGAVKIGPPVTDFNQRIDANLAEKIALAKRGVQLIKPGTVLLIDGGTTNYELVKQIPKELDCTIITNNVPLLTLLKDYPKIKVIALGGELYKPSLVMIGAKTNNELNVYRPDLYFMGVANFDDEIGISTAIADECTTKQKMLHVSAETVCLVTQEKLGTHSSYVVAEKEKVTAIITKDTDMTDLKVN</sequence>
<dbReference type="Pfam" id="PF00455">
    <property type="entry name" value="DeoRC"/>
    <property type="match status" value="1"/>
</dbReference>